<accession>A0A6I2UKC0</accession>
<evidence type="ECO:0000313" key="3">
    <source>
        <dbReference type="EMBL" id="MSU09146.1"/>
    </source>
</evidence>
<dbReference type="Proteomes" id="UP000433181">
    <property type="component" value="Unassembled WGS sequence"/>
</dbReference>
<feature type="domain" description="Arylsulfotransferase N-terminal" evidence="2">
    <location>
        <begin position="135"/>
        <end position="219"/>
    </location>
</feature>
<evidence type="ECO:0000259" key="2">
    <source>
        <dbReference type="Pfam" id="PF17425"/>
    </source>
</evidence>
<dbReference type="GeneID" id="96779080"/>
<sequence>MLSDFRTRIKYFKQEKIRRIVTSLFKVLVVTCIGTYVIAFAMKDNANNEWVKQVCREYVYGPKNVVALVVNKFVPGTMEVNSVLVPTPQNVAEMTAEEKSIRGLFDRYKKQAAIDEQLKKEYEAGGYTLDEPFLVVNPYGNSPLTALIMFDTEEDMLASIRVIGKSQEEDVSFDFEKQGYCKKHVIPVYGLYAEYENTVIISLSTRGGQKYSREVKIRTDSLPEDYKKINLITYHGKKSEDIASGFNFSHCSLDSRGMKFAFDKYGNIRWLFTDDSLFVGNNYMKGQCVYRTFGGFAFGDAIIVKESYLGKIEQLFYLPNGMHHDLFYTNDNTLLATTGYGESWMDSLLEIDVNNGNVINNVYYGDLLPRSRQIGLLHGDIRDWAHVNAVVEHQGDYISSSNFQSAVFKHSKDNHLRWILSDPQDYPMYWQQYMLHPIGDNFEYPYNQHAVEVLPDYDNNPDTVDILLFDNGSSRNDMNQWLQNEIKLNKVVEPPLYSRLVHYRINEKNMTVEQIWQYGKERPELFSCTRGDADLLVNGDILGVFNHERGSMDKIKEPYYYLDTVYCEVNRAGDIVWECYATNKATSNRYLDYRLSRNDIYNKENDYLDLFVETKNFVPDEILRKYGY</sequence>
<comment type="caution">
    <text evidence="3">The sequence shown here is derived from an EMBL/GenBank/DDBJ whole genome shotgun (WGS) entry which is preliminary data.</text>
</comment>
<dbReference type="PANTHER" id="PTHR35340:SF10">
    <property type="entry name" value="CYTOPLASMIC PROTEIN"/>
    <property type="match status" value="1"/>
</dbReference>
<evidence type="ECO:0000313" key="4">
    <source>
        <dbReference type="Proteomes" id="UP000433181"/>
    </source>
</evidence>
<dbReference type="InterPro" id="IPR010262">
    <property type="entry name" value="Arylsulfotransferase_bact"/>
</dbReference>
<keyword evidence="1" id="KW-0812">Transmembrane</keyword>
<gene>
    <name evidence="3" type="ORF">FYJ84_09130</name>
</gene>
<organism evidence="3 4">
    <name type="scientific">Anaerovibrio slackiae</name>
    <dbReference type="NCBI Taxonomy" id="2652309"/>
    <lineage>
        <taxon>Bacteria</taxon>
        <taxon>Bacillati</taxon>
        <taxon>Bacillota</taxon>
        <taxon>Negativicutes</taxon>
        <taxon>Selenomonadales</taxon>
        <taxon>Selenomonadaceae</taxon>
        <taxon>Anaerovibrio</taxon>
    </lineage>
</organism>
<dbReference type="EMBL" id="VUNR01000017">
    <property type="protein sequence ID" value="MSU09146.1"/>
    <property type="molecule type" value="Genomic_DNA"/>
</dbReference>
<dbReference type="InterPro" id="IPR053143">
    <property type="entry name" value="Arylsulfate_ST"/>
</dbReference>
<dbReference type="InterPro" id="IPR038477">
    <property type="entry name" value="ASST_N_sf"/>
</dbReference>
<evidence type="ECO:0000256" key="1">
    <source>
        <dbReference type="SAM" id="Phobius"/>
    </source>
</evidence>
<protein>
    <submittedName>
        <fullName evidence="3">Aryl-sulfate sulfotransferase</fullName>
    </submittedName>
</protein>
<feature type="transmembrane region" description="Helical" evidence="1">
    <location>
        <begin position="20"/>
        <end position="42"/>
    </location>
</feature>
<dbReference type="InterPro" id="IPR035391">
    <property type="entry name" value="Arylsulfotran_N"/>
</dbReference>
<dbReference type="AlphaFoldDB" id="A0A6I2UKC0"/>
<dbReference type="Pfam" id="PF05935">
    <property type="entry name" value="Arylsulfotrans"/>
    <property type="match status" value="1"/>
</dbReference>
<keyword evidence="1" id="KW-0472">Membrane</keyword>
<keyword evidence="1" id="KW-1133">Transmembrane helix</keyword>
<name>A0A6I2UKC0_9FIRM</name>
<dbReference type="RefSeq" id="WP_154407309.1">
    <property type="nucleotide sequence ID" value="NZ_VUNR01000017.1"/>
</dbReference>
<dbReference type="Pfam" id="PF17425">
    <property type="entry name" value="Arylsulfotran_N"/>
    <property type="match status" value="1"/>
</dbReference>
<reference evidence="3 4" key="1">
    <citation type="submission" date="2019-08" db="EMBL/GenBank/DDBJ databases">
        <title>In-depth cultivation of the pig gut microbiome towards novel bacterial diversity and tailored functional studies.</title>
        <authorList>
            <person name="Wylensek D."/>
            <person name="Hitch T.C.A."/>
            <person name="Clavel T."/>
        </authorList>
    </citation>
    <scope>NUCLEOTIDE SEQUENCE [LARGE SCALE GENOMIC DNA]</scope>
    <source>
        <strain evidence="3 4">WCA-693-APC-5D-A</strain>
    </source>
</reference>
<proteinExistence type="predicted"/>
<dbReference type="GO" id="GO:0004062">
    <property type="term" value="F:aryl sulfotransferase activity"/>
    <property type="evidence" value="ECO:0007669"/>
    <property type="project" value="InterPro"/>
</dbReference>
<keyword evidence="3" id="KW-0808">Transferase</keyword>
<dbReference type="Gene3D" id="2.60.40.3100">
    <property type="entry name" value="Arylsulphate sulphotransferase monomer, N-terminal domain"/>
    <property type="match status" value="1"/>
</dbReference>
<dbReference type="PANTHER" id="PTHR35340">
    <property type="entry name" value="PQQ ENZYME REPEAT PROTEIN-RELATED"/>
    <property type="match status" value="1"/>
</dbReference>
<keyword evidence="4" id="KW-1185">Reference proteome</keyword>